<dbReference type="HOGENOM" id="CLU_018139_0_0_10"/>
<feature type="domain" description="Spi protease inhibitor" evidence="8">
    <location>
        <begin position="22"/>
        <end position="120"/>
    </location>
</feature>
<feature type="active site" description="Proton acceptor" evidence="6">
    <location>
        <position position="325"/>
    </location>
</feature>
<dbReference type="PRINTS" id="PR00797">
    <property type="entry name" value="STREPTOPAIN"/>
</dbReference>
<accession>K9EHB1</accession>
<dbReference type="PATRIC" id="fig|742727.4.peg.4458"/>
<organism evidence="9 10">
    <name type="scientific">Bacteroides oleiciplenus YIT 12058</name>
    <dbReference type="NCBI Taxonomy" id="742727"/>
    <lineage>
        <taxon>Bacteria</taxon>
        <taxon>Pseudomonadati</taxon>
        <taxon>Bacteroidota</taxon>
        <taxon>Bacteroidia</taxon>
        <taxon>Bacteroidales</taxon>
        <taxon>Bacteroidaceae</taxon>
        <taxon>Bacteroides</taxon>
    </lineage>
</organism>
<evidence type="ECO:0000256" key="4">
    <source>
        <dbReference type="ARBA" id="ARBA00022801"/>
    </source>
</evidence>
<keyword evidence="4" id="KW-0378">Hydrolase</keyword>
<protein>
    <recommendedName>
        <fullName evidence="8">Spi protease inhibitor domain-containing protein</fullName>
    </recommendedName>
</protein>
<name>K9EHB1_9BACE</name>
<dbReference type="GO" id="GO:0008234">
    <property type="term" value="F:cysteine-type peptidase activity"/>
    <property type="evidence" value="ECO:0007669"/>
    <property type="project" value="UniProtKB-KW"/>
</dbReference>
<feature type="active site" description="Nucleophile" evidence="6">
    <location>
        <position position="180"/>
    </location>
</feature>
<dbReference type="SUPFAM" id="SSF54001">
    <property type="entry name" value="Cysteine proteinases"/>
    <property type="match status" value="1"/>
</dbReference>
<dbReference type="InterPro" id="IPR044934">
    <property type="entry name" value="Streptopain_sf"/>
</dbReference>
<evidence type="ECO:0000259" key="8">
    <source>
        <dbReference type="Pfam" id="PF13734"/>
    </source>
</evidence>
<keyword evidence="2" id="KW-0645">Protease</keyword>
<evidence type="ECO:0000256" key="1">
    <source>
        <dbReference type="ARBA" id="ARBA00009693"/>
    </source>
</evidence>
<dbReference type="eggNOG" id="ENOG50309XW">
    <property type="taxonomic scope" value="Bacteria"/>
</dbReference>
<comment type="caution">
    <text evidence="9">The sequence shown here is derived from an EMBL/GenBank/DDBJ whole genome shotgun (WGS) entry which is preliminary data.</text>
</comment>
<proteinExistence type="inferred from homology"/>
<dbReference type="InterPro" id="IPR000200">
    <property type="entry name" value="Peptidase_C10"/>
</dbReference>
<dbReference type="EMBL" id="ADLF01000020">
    <property type="protein sequence ID" value="EKU88530.1"/>
    <property type="molecule type" value="Genomic_DNA"/>
</dbReference>
<dbReference type="Pfam" id="PF01640">
    <property type="entry name" value="Peptidase_C10"/>
    <property type="match status" value="1"/>
</dbReference>
<comment type="similarity">
    <text evidence="1">Belongs to the peptidase C10 family.</text>
</comment>
<keyword evidence="5" id="KW-0788">Thiol protease</keyword>
<dbReference type="RefSeq" id="WP_009131886.1">
    <property type="nucleotide sequence ID" value="NZ_JH992944.1"/>
</dbReference>
<gene>
    <name evidence="9" type="ORF">HMPREF9447_04370</name>
</gene>
<evidence type="ECO:0000313" key="9">
    <source>
        <dbReference type="EMBL" id="EKU88530.1"/>
    </source>
</evidence>
<reference evidence="9 10" key="1">
    <citation type="submission" date="2012-09" db="EMBL/GenBank/DDBJ databases">
        <title>The Genome Sequence of Bacteroides oleiciplenus YIT 12058.</title>
        <authorList>
            <consortium name="The Broad Institute Genome Sequencing Platform"/>
            <person name="Earl A."/>
            <person name="Ward D."/>
            <person name="Feldgarden M."/>
            <person name="Gevers D."/>
            <person name="Morotomi M."/>
            <person name="Walker B."/>
            <person name="Young S.K."/>
            <person name="Zeng Q."/>
            <person name="Gargeya S."/>
            <person name="Fitzgerald M."/>
            <person name="Haas B."/>
            <person name="Abouelleil A."/>
            <person name="Alvarado L."/>
            <person name="Arachchi H.M."/>
            <person name="Berlin A.M."/>
            <person name="Chapman S.B."/>
            <person name="Goldberg J."/>
            <person name="Griggs A."/>
            <person name="Gujja S."/>
            <person name="Hansen M."/>
            <person name="Howarth C."/>
            <person name="Imamovic A."/>
            <person name="Larimer J."/>
            <person name="McCowen C."/>
            <person name="Montmayeur A."/>
            <person name="Murphy C."/>
            <person name="Neiman D."/>
            <person name="Pearson M."/>
            <person name="Priest M."/>
            <person name="Roberts A."/>
            <person name="Saif S."/>
            <person name="Shea T."/>
            <person name="Sisk P."/>
            <person name="Sykes S."/>
            <person name="Wortman J."/>
            <person name="Nusbaum C."/>
            <person name="Birren B."/>
        </authorList>
    </citation>
    <scope>NUCLEOTIDE SEQUENCE [LARGE SCALE GENOMIC DNA]</scope>
    <source>
        <strain evidence="9 10">YIT 12058</strain>
    </source>
</reference>
<evidence type="ECO:0000256" key="2">
    <source>
        <dbReference type="ARBA" id="ARBA00022670"/>
    </source>
</evidence>
<dbReference type="AlphaFoldDB" id="K9EHB1"/>
<dbReference type="InterPro" id="IPR038765">
    <property type="entry name" value="Papain-like_cys_pep_sf"/>
</dbReference>
<keyword evidence="10" id="KW-1185">Reference proteome</keyword>
<dbReference type="Pfam" id="PF13734">
    <property type="entry name" value="Inhibitor_I69"/>
    <property type="match status" value="1"/>
</dbReference>
<dbReference type="STRING" id="742727.HMPREF9447_04370"/>
<dbReference type="Proteomes" id="UP000009872">
    <property type="component" value="Unassembled WGS sequence"/>
</dbReference>
<evidence type="ECO:0000256" key="7">
    <source>
        <dbReference type="SAM" id="SignalP"/>
    </source>
</evidence>
<dbReference type="InterPro" id="IPR025896">
    <property type="entry name" value="Spi_Prtas-inh"/>
</dbReference>
<dbReference type="GO" id="GO:0006508">
    <property type="term" value="P:proteolysis"/>
    <property type="evidence" value="ECO:0007669"/>
    <property type="project" value="UniProtKB-KW"/>
</dbReference>
<evidence type="ECO:0000256" key="6">
    <source>
        <dbReference type="PIRSR" id="PIRSR600200-1"/>
    </source>
</evidence>
<evidence type="ECO:0000256" key="5">
    <source>
        <dbReference type="ARBA" id="ARBA00022807"/>
    </source>
</evidence>
<evidence type="ECO:0000256" key="3">
    <source>
        <dbReference type="ARBA" id="ARBA00022729"/>
    </source>
</evidence>
<sequence length="708" mass="77788">MKKAIVTLVFVFLICSGWLFAAPRTPQQALEIARTFVRSHVAMKHIDVKGLKLINGESIQTRTMAYPAYYIVNTGNDNGFVIISGDDCAREVLAYSDRGSLNYDHLPPNTKYWLEFYAAEMERMNENDGSVENPVEIQSSATRAIPPVIAPLLDKIEWDQGDPYNLDCPEERGEKTVTGCAATALAMVMKYYEYPKQGIGSYSYTTATLKKTLSVNYEEANYKWELMLPQYTSTATEEQKKAVAELMLHCGVAMDMDYNLNAAGGSGAGIFKQYNALTKQFGYNPNMYFEGRDYNSEGRWKNMIQKELMAGRPILYSGQSSGGGHAFVLDGCDEKDMYHFNWGWSGYANGYYSLSALEPGAGGTGSGSGAYNAMQYIMLLVQPETTGEIISGFTLEGSMEATKSQYARDESVGVRFTKIWNTATPMTGVIGLALYQGDEFVTFLTNPSAFSGINIGSGWNSITLSGTIPASVPNGSYQLHFASQKEGEKKPSMLRGLEDMSTYYNVEVTANSISLSNPGSKFELSQLAPAVLVGEAVEGKEMTFTLQVENKGMKYEDDFAVYIRKNGALLPYTRISDYTVIPGSASSTITISGNPGLPVGEYYAIGSYRKDDTWKQFTGNELRLVFTIKDVETGIEQAESIQPLKVVTTATGLDITSENLDEVIDIYTGYGVKITSIKGGKGTVALSQNGLYIIRQGKNVLKVLYNSH</sequence>
<evidence type="ECO:0000313" key="10">
    <source>
        <dbReference type="Proteomes" id="UP000009872"/>
    </source>
</evidence>
<keyword evidence="3 7" id="KW-0732">Signal</keyword>
<dbReference type="OrthoDB" id="2235251at2"/>
<feature type="chain" id="PRO_5003927459" description="Spi protease inhibitor domain-containing protein" evidence="7">
    <location>
        <begin position="22"/>
        <end position="708"/>
    </location>
</feature>
<feature type="signal peptide" evidence="7">
    <location>
        <begin position="1"/>
        <end position="21"/>
    </location>
</feature>
<dbReference type="Gene3D" id="3.90.70.50">
    <property type="entry name" value="Peptidase C10, streptopain"/>
    <property type="match status" value="1"/>
</dbReference>